<accession>A0A397W0G1</accession>
<protein>
    <submittedName>
        <fullName evidence="2">Uncharacterized protein</fullName>
    </submittedName>
</protein>
<comment type="caution">
    <text evidence="2">The sequence shown here is derived from an EMBL/GenBank/DDBJ whole genome shotgun (WGS) entry which is preliminary data.</text>
</comment>
<sequence>MDIRRVEFERKDHEGLKRGRKVKNIGYMKRNKSGNQRNDAIVKGDKLKRKRVMNISTNNQGMKNRSKIGYKPEGSDKKKTFKRNQELASLSDDNDKETDNGSGETGLTKSRNNLDNVCIAWLRKVEALRNCISKIKQTEGLLEKKDNKIKECMNINLNGIEKDRYEALEESKSTMSLGDEVNQEELMNDNEKRINEGNEKNGIVSSIKDEEYQMNKDGLKHDFRTIAKANDMNKDAEEYKDIVDNVEEKSSRIGYDDVNETMGIVISVNGLTWKYQNKEISLGHFGSEVIGNILGVNVVVCGIEVKQPFMLYKN</sequence>
<dbReference type="Proteomes" id="UP000266673">
    <property type="component" value="Unassembled WGS sequence"/>
</dbReference>
<dbReference type="EMBL" id="QKWP01000095">
    <property type="protein sequence ID" value="RIB27551.1"/>
    <property type="molecule type" value="Genomic_DNA"/>
</dbReference>
<feature type="region of interest" description="Disordered" evidence="1">
    <location>
        <begin position="55"/>
        <end position="109"/>
    </location>
</feature>
<name>A0A397W0G1_9GLOM</name>
<organism evidence="2 3">
    <name type="scientific">Gigaspora rosea</name>
    <dbReference type="NCBI Taxonomy" id="44941"/>
    <lineage>
        <taxon>Eukaryota</taxon>
        <taxon>Fungi</taxon>
        <taxon>Fungi incertae sedis</taxon>
        <taxon>Mucoromycota</taxon>
        <taxon>Glomeromycotina</taxon>
        <taxon>Glomeromycetes</taxon>
        <taxon>Diversisporales</taxon>
        <taxon>Gigasporaceae</taxon>
        <taxon>Gigaspora</taxon>
    </lineage>
</organism>
<evidence type="ECO:0000313" key="3">
    <source>
        <dbReference type="Proteomes" id="UP000266673"/>
    </source>
</evidence>
<gene>
    <name evidence="2" type="ORF">C2G38_2160307</name>
</gene>
<dbReference type="AlphaFoldDB" id="A0A397W0G1"/>
<evidence type="ECO:0000313" key="2">
    <source>
        <dbReference type="EMBL" id="RIB27551.1"/>
    </source>
</evidence>
<keyword evidence="3" id="KW-1185">Reference proteome</keyword>
<feature type="compositionally biased region" description="Polar residues" evidence="1">
    <location>
        <begin position="100"/>
        <end position="109"/>
    </location>
</feature>
<evidence type="ECO:0000256" key="1">
    <source>
        <dbReference type="SAM" id="MobiDB-lite"/>
    </source>
</evidence>
<proteinExistence type="predicted"/>
<reference evidence="2 3" key="1">
    <citation type="submission" date="2018-06" db="EMBL/GenBank/DDBJ databases">
        <title>Comparative genomics reveals the genomic features of Rhizophagus irregularis, R. cerebriforme, R. diaphanum and Gigaspora rosea, and their symbiotic lifestyle signature.</title>
        <authorList>
            <person name="Morin E."/>
            <person name="San Clemente H."/>
            <person name="Chen E.C.H."/>
            <person name="De La Providencia I."/>
            <person name="Hainaut M."/>
            <person name="Kuo A."/>
            <person name="Kohler A."/>
            <person name="Murat C."/>
            <person name="Tang N."/>
            <person name="Roy S."/>
            <person name="Loubradou J."/>
            <person name="Henrissat B."/>
            <person name="Grigoriev I.V."/>
            <person name="Corradi N."/>
            <person name="Roux C."/>
            <person name="Martin F.M."/>
        </authorList>
    </citation>
    <scope>NUCLEOTIDE SEQUENCE [LARGE SCALE GENOMIC DNA]</scope>
    <source>
        <strain evidence="2 3">DAOM 194757</strain>
    </source>
</reference>